<dbReference type="GO" id="GO:0003700">
    <property type="term" value="F:DNA-binding transcription factor activity"/>
    <property type="evidence" value="ECO:0007669"/>
    <property type="project" value="TreeGrafter"/>
</dbReference>
<dbReference type="STRING" id="1121013.GCA_000426365_01565"/>
<organism evidence="4 5">
    <name type="scientific">Arenimonas composti TR7-09 = DSM 18010</name>
    <dbReference type="NCBI Taxonomy" id="1121013"/>
    <lineage>
        <taxon>Bacteria</taxon>
        <taxon>Pseudomonadati</taxon>
        <taxon>Pseudomonadota</taxon>
        <taxon>Gammaproteobacteria</taxon>
        <taxon>Lysobacterales</taxon>
        <taxon>Lysobacteraceae</taxon>
        <taxon>Arenimonas</taxon>
    </lineage>
</organism>
<dbReference type="OrthoDB" id="4541465at2"/>
<dbReference type="AlphaFoldDB" id="A0A091BHH8"/>
<sequence>MPATANKPERPARLSAEDWALAALDVIAEQGLAAVAVEPLARRLGVTKGSFYWHFPSREALLVAALERWEAIEQETVFGKLEAISDPRSRLRALFQLVAHELKPHIIYSELLKALDHPVVQPVLHRVSQQRMDYLAASFRQSGLPRIDAQNRARLTYAAYVGFLQLSLQLGQPRLHQEEFETYVDHVMATLIPA</sequence>
<keyword evidence="1 2" id="KW-0238">DNA-binding</keyword>
<evidence type="ECO:0000313" key="4">
    <source>
        <dbReference type="EMBL" id="KFN50947.1"/>
    </source>
</evidence>
<protein>
    <recommendedName>
        <fullName evidence="3">HTH tetR-type domain-containing protein</fullName>
    </recommendedName>
</protein>
<dbReference type="PANTHER" id="PTHR30055:SF237">
    <property type="entry name" value="TRANSCRIPTIONAL REPRESSOR MCE3R"/>
    <property type="match status" value="1"/>
</dbReference>
<dbReference type="InterPro" id="IPR050109">
    <property type="entry name" value="HTH-type_TetR-like_transc_reg"/>
</dbReference>
<comment type="caution">
    <text evidence="4">The sequence shown here is derived from an EMBL/GenBank/DDBJ whole genome shotgun (WGS) entry which is preliminary data.</text>
</comment>
<dbReference type="Proteomes" id="UP000029391">
    <property type="component" value="Unassembled WGS sequence"/>
</dbReference>
<dbReference type="PRINTS" id="PR00455">
    <property type="entry name" value="HTHTETR"/>
</dbReference>
<keyword evidence="5" id="KW-1185">Reference proteome</keyword>
<dbReference type="PANTHER" id="PTHR30055">
    <property type="entry name" value="HTH-TYPE TRANSCRIPTIONAL REGULATOR RUTR"/>
    <property type="match status" value="1"/>
</dbReference>
<evidence type="ECO:0000256" key="2">
    <source>
        <dbReference type="PROSITE-ProRule" id="PRU00335"/>
    </source>
</evidence>
<name>A0A091BHH8_9GAMM</name>
<evidence type="ECO:0000313" key="5">
    <source>
        <dbReference type="Proteomes" id="UP000029391"/>
    </source>
</evidence>
<feature type="domain" description="HTH tetR-type" evidence="3">
    <location>
        <begin position="13"/>
        <end position="73"/>
    </location>
</feature>
<proteinExistence type="predicted"/>
<evidence type="ECO:0000259" key="3">
    <source>
        <dbReference type="PROSITE" id="PS50977"/>
    </source>
</evidence>
<evidence type="ECO:0000256" key="1">
    <source>
        <dbReference type="ARBA" id="ARBA00023125"/>
    </source>
</evidence>
<dbReference type="eggNOG" id="COG1309">
    <property type="taxonomic scope" value="Bacteria"/>
</dbReference>
<reference evidence="4 5" key="1">
    <citation type="submission" date="2013-09" db="EMBL/GenBank/DDBJ databases">
        <title>Genome sequencing of Arenimonas composti.</title>
        <authorList>
            <person name="Chen F."/>
            <person name="Wang G."/>
        </authorList>
    </citation>
    <scope>NUCLEOTIDE SEQUENCE [LARGE SCALE GENOMIC DNA]</scope>
    <source>
        <strain evidence="4 5">TR7-09</strain>
    </source>
</reference>
<feature type="DNA-binding region" description="H-T-H motif" evidence="2">
    <location>
        <begin position="36"/>
        <end position="55"/>
    </location>
</feature>
<dbReference type="InterPro" id="IPR009057">
    <property type="entry name" value="Homeodomain-like_sf"/>
</dbReference>
<dbReference type="RefSeq" id="WP_026816838.1">
    <property type="nucleotide sequence ID" value="NZ_AUFF01000003.1"/>
</dbReference>
<dbReference type="PROSITE" id="PS50977">
    <property type="entry name" value="HTH_TETR_2"/>
    <property type="match status" value="1"/>
</dbReference>
<dbReference type="GO" id="GO:0000976">
    <property type="term" value="F:transcription cis-regulatory region binding"/>
    <property type="evidence" value="ECO:0007669"/>
    <property type="project" value="TreeGrafter"/>
</dbReference>
<dbReference type="Gene3D" id="1.10.357.10">
    <property type="entry name" value="Tetracycline Repressor, domain 2"/>
    <property type="match status" value="1"/>
</dbReference>
<dbReference type="Pfam" id="PF00440">
    <property type="entry name" value="TetR_N"/>
    <property type="match status" value="1"/>
</dbReference>
<accession>A0A091BHH8</accession>
<dbReference type="SUPFAM" id="SSF46689">
    <property type="entry name" value="Homeodomain-like"/>
    <property type="match status" value="1"/>
</dbReference>
<dbReference type="EMBL" id="AWXU01000013">
    <property type="protein sequence ID" value="KFN50947.1"/>
    <property type="molecule type" value="Genomic_DNA"/>
</dbReference>
<dbReference type="InterPro" id="IPR001647">
    <property type="entry name" value="HTH_TetR"/>
</dbReference>
<gene>
    <name evidence="4" type="ORF">P873_04910</name>
</gene>